<sequence length="140" mass="15704">MSDAPTLTYWHVYTDSDGISRQGRRTLEGFEKQSMGGDAAEQWNNVLGSYDAKILFAELPVGFDGDWHENPEPQWIIPLSGTWWVETMDGDRVEMGPGEVSFGNDQDTNDEKGHKSGVVGDEPCRMMIVQLDKVPEALKR</sequence>
<dbReference type="Gene3D" id="2.60.120.10">
    <property type="entry name" value="Jelly Rolls"/>
    <property type="match status" value="1"/>
</dbReference>
<feature type="region of interest" description="Disordered" evidence="1">
    <location>
        <begin position="94"/>
        <end position="119"/>
    </location>
</feature>
<protein>
    <submittedName>
        <fullName evidence="2">Cupin domain-containing protein</fullName>
    </submittedName>
</protein>
<dbReference type="AlphaFoldDB" id="A0A7Y3RMA2"/>
<keyword evidence="3" id="KW-1185">Reference proteome</keyword>
<evidence type="ECO:0000313" key="3">
    <source>
        <dbReference type="Proteomes" id="UP000536835"/>
    </source>
</evidence>
<comment type="caution">
    <text evidence="2">The sequence shown here is derived from an EMBL/GenBank/DDBJ whole genome shotgun (WGS) entry which is preliminary data.</text>
</comment>
<reference evidence="2 3" key="1">
    <citation type="submission" date="2020-05" db="EMBL/GenBank/DDBJ databases">
        <title>Parvularcula mediterraneae sp. nov., isolated from polypropylene straw from shallow seawater of the seashore of Laganas in Zakynthos island, Greece.</title>
        <authorList>
            <person name="Szabo I."/>
            <person name="Al-Omari J."/>
            <person name="Rado J."/>
            <person name="Szerdahelyi G.S."/>
        </authorList>
    </citation>
    <scope>NUCLEOTIDE SEQUENCE [LARGE SCALE GENOMIC DNA]</scope>
    <source>
        <strain evidence="2 3">ZS-1/3</strain>
    </source>
</reference>
<dbReference type="CDD" id="cd07009">
    <property type="entry name" value="cupin_BLL0285-like"/>
    <property type="match status" value="1"/>
</dbReference>
<dbReference type="SUPFAM" id="SSF51182">
    <property type="entry name" value="RmlC-like cupins"/>
    <property type="match status" value="1"/>
</dbReference>
<dbReference type="Proteomes" id="UP000536835">
    <property type="component" value="Unassembled WGS sequence"/>
</dbReference>
<dbReference type="InterPro" id="IPR014710">
    <property type="entry name" value="RmlC-like_jellyroll"/>
</dbReference>
<gene>
    <name evidence="2" type="ORF">HK107_07595</name>
</gene>
<name>A0A7Y3RMA2_9PROT</name>
<organism evidence="2 3">
    <name type="scientific">Parvularcula mediterranea</name>
    <dbReference type="NCBI Taxonomy" id="2732508"/>
    <lineage>
        <taxon>Bacteria</taxon>
        <taxon>Pseudomonadati</taxon>
        <taxon>Pseudomonadota</taxon>
        <taxon>Alphaproteobacteria</taxon>
        <taxon>Parvularculales</taxon>
        <taxon>Parvularculaceae</taxon>
        <taxon>Parvularcula</taxon>
    </lineage>
</organism>
<evidence type="ECO:0000256" key="1">
    <source>
        <dbReference type="SAM" id="MobiDB-lite"/>
    </source>
</evidence>
<dbReference type="RefSeq" id="WP_173198199.1">
    <property type="nucleotide sequence ID" value="NZ_JABFCX010000002.1"/>
</dbReference>
<dbReference type="InterPro" id="IPR011051">
    <property type="entry name" value="RmlC_Cupin_sf"/>
</dbReference>
<dbReference type="EMBL" id="JABFCX010000002">
    <property type="protein sequence ID" value="NNU16181.1"/>
    <property type="molecule type" value="Genomic_DNA"/>
</dbReference>
<evidence type="ECO:0000313" key="2">
    <source>
        <dbReference type="EMBL" id="NNU16181.1"/>
    </source>
</evidence>
<proteinExistence type="predicted"/>
<accession>A0A7Y3RMA2</accession>